<dbReference type="RefSeq" id="WP_169947042.1">
    <property type="nucleotide sequence ID" value="NZ_CP053015.1"/>
</dbReference>
<dbReference type="Proteomes" id="UP000503018">
    <property type="component" value="Chromosome"/>
</dbReference>
<name>A0A6M4AYI7_9SPHN</name>
<evidence type="ECO:0000313" key="1">
    <source>
        <dbReference type="EMBL" id="QJQ33109.1"/>
    </source>
</evidence>
<dbReference type="AlphaFoldDB" id="A0A6M4AYI7"/>
<reference evidence="1 2" key="1">
    <citation type="submission" date="2020-01" db="EMBL/GenBank/DDBJ databases">
        <title>Sphingomonas sp. strain CSW-10.</title>
        <authorList>
            <person name="Chen W.-M."/>
        </authorList>
    </citation>
    <scope>NUCLEOTIDE SEQUENCE [LARGE SCALE GENOMIC DNA]</scope>
    <source>
        <strain evidence="1 2">CSW-10</strain>
    </source>
</reference>
<accession>A0A6M4AYI7</accession>
<keyword evidence="2" id="KW-1185">Reference proteome</keyword>
<proteinExistence type="predicted"/>
<dbReference type="KEGG" id="slan:GV829_12210"/>
<gene>
    <name evidence="1" type="ORF">GV829_12210</name>
</gene>
<evidence type="ECO:0000313" key="2">
    <source>
        <dbReference type="Proteomes" id="UP000503018"/>
    </source>
</evidence>
<organism evidence="1 2">
    <name type="scientific">Sphingomonas lacunae</name>
    <dbReference type="NCBI Taxonomy" id="2698828"/>
    <lineage>
        <taxon>Bacteria</taxon>
        <taxon>Pseudomonadati</taxon>
        <taxon>Pseudomonadota</taxon>
        <taxon>Alphaproteobacteria</taxon>
        <taxon>Sphingomonadales</taxon>
        <taxon>Sphingomonadaceae</taxon>
        <taxon>Sphingomonas</taxon>
    </lineage>
</organism>
<evidence type="ECO:0008006" key="3">
    <source>
        <dbReference type="Google" id="ProtNLM"/>
    </source>
</evidence>
<dbReference type="EMBL" id="CP053015">
    <property type="protein sequence ID" value="QJQ33109.1"/>
    <property type="molecule type" value="Genomic_DNA"/>
</dbReference>
<sequence length="196" mass="22142">MSMIYTDQQLINRVETHAEGFSGWKKGIYLIAVRSSADIPDAFDDKAYVFECKKTGEQPSFFMVATCTTHPGVDVLKHYATNKDYNKAGAPLLKSDTIVYESHTHGKHQGKYNAYRQTKPFPYHRDTDKDNKAEEQGPVTVGNISAHVHRASAFKISSKNHNWSAGCIVMNDPNKFNAFMTFMAKRPLSLCILKQF</sequence>
<protein>
    <recommendedName>
        <fullName evidence="3">L,D-transpeptidase family protein</fullName>
    </recommendedName>
</protein>